<gene>
    <name evidence="1" type="ORF">POPTR_007G120800v4</name>
</gene>
<organism evidence="1 2">
    <name type="scientific">Populus trichocarpa</name>
    <name type="common">Western balsam poplar</name>
    <name type="synonym">Populus balsamifera subsp. trichocarpa</name>
    <dbReference type="NCBI Taxonomy" id="3694"/>
    <lineage>
        <taxon>Eukaryota</taxon>
        <taxon>Viridiplantae</taxon>
        <taxon>Streptophyta</taxon>
        <taxon>Embryophyta</taxon>
        <taxon>Tracheophyta</taxon>
        <taxon>Spermatophyta</taxon>
        <taxon>Magnoliopsida</taxon>
        <taxon>eudicotyledons</taxon>
        <taxon>Gunneridae</taxon>
        <taxon>Pentapetalae</taxon>
        <taxon>rosids</taxon>
        <taxon>fabids</taxon>
        <taxon>Malpighiales</taxon>
        <taxon>Salicaceae</taxon>
        <taxon>Saliceae</taxon>
        <taxon>Populus</taxon>
    </lineage>
</organism>
<dbReference type="Proteomes" id="UP000006729">
    <property type="component" value="Chromosome 7"/>
</dbReference>
<keyword evidence="2" id="KW-1185">Reference proteome</keyword>
<proteinExistence type="predicted"/>
<reference evidence="1 2" key="1">
    <citation type="journal article" date="2006" name="Science">
        <title>The genome of black cottonwood, Populus trichocarpa (Torr. &amp; Gray).</title>
        <authorList>
            <person name="Tuskan G.A."/>
            <person name="Difazio S."/>
            <person name="Jansson S."/>
            <person name="Bohlmann J."/>
            <person name="Grigoriev I."/>
            <person name="Hellsten U."/>
            <person name="Putnam N."/>
            <person name="Ralph S."/>
            <person name="Rombauts S."/>
            <person name="Salamov A."/>
            <person name="Schein J."/>
            <person name="Sterck L."/>
            <person name="Aerts A."/>
            <person name="Bhalerao R.R."/>
            <person name="Bhalerao R.P."/>
            <person name="Blaudez D."/>
            <person name="Boerjan W."/>
            <person name="Brun A."/>
            <person name="Brunner A."/>
            <person name="Busov V."/>
            <person name="Campbell M."/>
            <person name="Carlson J."/>
            <person name="Chalot M."/>
            <person name="Chapman J."/>
            <person name="Chen G.L."/>
            <person name="Cooper D."/>
            <person name="Coutinho P.M."/>
            <person name="Couturier J."/>
            <person name="Covert S."/>
            <person name="Cronk Q."/>
            <person name="Cunningham R."/>
            <person name="Davis J."/>
            <person name="Degroeve S."/>
            <person name="Dejardin A."/>
            <person name="Depamphilis C."/>
            <person name="Detter J."/>
            <person name="Dirks B."/>
            <person name="Dubchak I."/>
            <person name="Duplessis S."/>
            <person name="Ehlting J."/>
            <person name="Ellis B."/>
            <person name="Gendler K."/>
            <person name="Goodstein D."/>
            <person name="Gribskov M."/>
            <person name="Grimwood J."/>
            <person name="Groover A."/>
            <person name="Gunter L."/>
            <person name="Hamberger B."/>
            <person name="Heinze B."/>
            <person name="Helariutta Y."/>
            <person name="Henrissat B."/>
            <person name="Holligan D."/>
            <person name="Holt R."/>
            <person name="Huang W."/>
            <person name="Islam-Faridi N."/>
            <person name="Jones S."/>
            <person name="Jones-Rhoades M."/>
            <person name="Jorgensen R."/>
            <person name="Joshi C."/>
            <person name="Kangasjarvi J."/>
            <person name="Karlsson J."/>
            <person name="Kelleher C."/>
            <person name="Kirkpatrick R."/>
            <person name="Kirst M."/>
            <person name="Kohler A."/>
            <person name="Kalluri U."/>
            <person name="Larimer F."/>
            <person name="Leebens-Mack J."/>
            <person name="Leple J.C."/>
            <person name="Locascio P."/>
            <person name="Lou Y."/>
            <person name="Lucas S."/>
            <person name="Martin F."/>
            <person name="Montanini B."/>
            <person name="Napoli C."/>
            <person name="Nelson D.R."/>
            <person name="Nelson C."/>
            <person name="Nieminen K."/>
            <person name="Nilsson O."/>
            <person name="Pereda V."/>
            <person name="Peter G."/>
            <person name="Philippe R."/>
            <person name="Pilate G."/>
            <person name="Poliakov A."/>
            <person name="Razumovskaya J."/>
            <person name="Richardson P."/>
            <person name="Rinaldi C."/>
            <person name="Ritland K."/>
            <person name="Rouze P."/>
            <person name="Ryaboy D."/>
            <person name="Schmutz J."/>
            <person name="Schrader J."/>
            <person name="Segerman B."/>
            <person name="Shin H."/>
            <person name="Siddiqui A."/>
            <person name="Sterky F."/>
            <person name="Terry A."/>
            <person name="Tsai C.J."/>
            <person name="Uberbacher E."/>
            <person name="Unneberg P."/>
            <person name="Vahala J."/>
            <person name="Wall K."/>
            <person name="Wessler S."/>
            <person name="Yang G."/>
            <person name="Yin T."/>
            <person name="Douglas C."/>
            <person name="Marra M."/>
            <person name="Sandberg G."/>
            <person name="Van de Peer Y."/>
            <person name="Rokhsar D."/>
        </authorList>
    </citation>
    <scope>NUCLEOTIDE SEQUENCE [LARGE SCALE GENOMIC DNA]</scope>
    <source>
        <strain evidence="2">cv. Nisqually</strain>
    </source>
</reference>
<accession>A0ACC0SQY0</accession>
<name>A0ACC0SQY0_POPTR</name>
<comment type="caution">
    <text evidence="1">The sequence shown here is derived from an EMBL/GenBank/DDBJ whole genome shotgun (WGS) entry which is preliminary data.</text>
</comment>
<evidence type="ECO:0000313" key="2">
    <source>
        <dbReference type="Proteomes" id="UP000006729"/>
    </source>
</evidence>
<sequence>MLDAGFLLLVSCILHFYYLSKGQEVTYCDNSMNYTSGSAYQQNLNLTLTSLAANASLTGYYISTVGLGQNPNLVYGLKNCPGFTPKEVCHDCANSVVTKIIQRCPNQKVAFVFNESCLPQYSDLPFFSTADIVIKLVFLSPQNAEDPVLFRSQLGSLLGNISSNAAADTSRLADGRTSYTSSIDIYGMAQCTRNLTGDECLRCL</sequence>
<evidence type="ECO:0000313" key="1">
    <source>
        <dbReference type="EMBL" id="KAI9391657.1"/>
    </source>
</evidence>
<protein>
    <submittedName>
        <fullName evidence="1">Uncharacterized protein</fullName>
    </submittedName>
</protein>
<dbReference type="EMBL" id="CM009296">
    <property type="protein sequence ID" value="KAI9391657.1"/>
    <property type="molecule type" value="Genomic_DNA"/>
</dbReference>